<keyword evidence="2 7" id="KW-0238">DNA-binding</keyword>
<dbReference type="SMART" id="SM00421">
    <property type="entry name" value="HTH_LUXR"/>
    <property type="match status" value="1"/>
</dbReference>
<proteinExistence type="predicted"/>
<dbReference type="CDD" id="cd17535">
    <property type="entry name" value="REC_NarL-like"/>
    <property type="match status" value="1"/>
</dbReference>
<dbReference type="InterPro" id="IPR016032">
    <property type="entry name" value="Sig_transdc_resp-reg_C-effctor"/>
</dbReference>
<evidence type="ECO:0000313" key="8">
    <source>
        <dbReference type="Proteomes" id="UP000272778"/>
    </source>
</evidence>
<protein>
    <submittedName>
        <fullName evidence="7">DNA-binding response regulator</fullName>
    </submittedName>
</protein>
<feature type="modified residue" description="4-aspartylphosphate" evidence="3">
    <location>
        <position position="55"/>
    </location>
</feature>
<feature type="domain" description="Response regulatory" evidence="6">
    <location>
        <begin position="4"/>
        <end position="123"/>
    </location>
</feature>
<evidence type="ECO:0000259" key="5">
    <source>
        <dbReference type="PROSITE" id="PS50043"/>
    </source>
</evidence>
<dbReference type="CDD" id="cd06170">
    <property type="entry name" value="LuxR_C_like"/>
    <property type="match status" value="1"/>
</dbReference>
<keyword evidence="8" id="KW-1185">Reference proteome</keyword>
<dbReference type="RefSeq" id="WP_124149694.1">
    <property type="nucleotide sequence ID" value="NZ_RQIS01000002.1"/>
</dbReference>
<comment type="caution">
    <text evidence="7">The sequence shown here is derived from an EMBL/GenBank/DDBJ whole genome shotgun (WGS) entry which is preliminary data.</text>
</comment>
<dbReference type="EMBL" id="RQIS01000002">
    <property type="protein sequence ID" value="RQH08994.1"/>
    <property type="molecule type" value="Genomic_DNA"/>
</dbReference>
<dbReference type="PROSITE" id="PS50110">
    <property type="entry name" value="RESPONSE_REGULATORY"/>
    <property type="match status" value="1"/>
</dbReference>
<dbReference type="PROSITE" id="PS50043">
    <property type="entry name" value="HTH_LUXR_2"/>
    <property type="match status" value="1"/>
</dbReference>
<evidence type="ECO:0000256" key="3">
    <source>
        <dbReference type="PROSITE-ProRule" id="PRU00169"/>
    </source>
</evidence>
<dbReference type="OrthoDB" id="8585266at2"/>
<dbReference type="Gene3D" id="3.40.50.2300">
    <property type="match status" value="1"/>
</dbReference>
<dbReference type="Gene3D" id="1.10.10.10">
    <property type="entry name" value="Winged helix-like DNA-binding domain superfamily/Winged helix DNA-binding domain"/>
    <property type="match status" value="1"/>
</dbReference>
<dbReference type="PRINTS" id="PR00038">
    <property type="entry name" value="HTHLUXR"/>
</dbReference>
<dbReference type="InterPro" id="IPR039420">
    <property type="entry name" value="WalR-like"/>
</dbReference>
<dbReference type="SUPFAM" id="SSF46894">
    <property type="entry name" value="C-terminal effector domain of the bipartite response regulators"/>
    <property type="match status" value="1"/>
</dbReference>
<feature type="domain" description="HTH luxR-type" evidence="5">
    <location>
        <begin position="146"/>
        <end position="211"/>
    </location>
</feature>
<evidence type="ECO:0000256" key="1">
    <source>
        <dbReference type="ARBA" id="ARBA00022553"/>
    </source>
</evidence>
<dbReference type="GO" id="GO:0006355">
    <property type="term" value="P:regulation of DNA-templated transcription"/>
    <property type="evidence" value="ECO:0007669"/>
    <property type="project" value="InterPro"/>
</dbReference>
<dbReference type="Pfam" id="PF00072">
    <property type="entry name" value="Response_reg"/>
    <property type="match status" value="1"/>
</dbReference>
<reference evidence="7 8" key="1">
    <citation type="submission" date="2018-11" db="EMBL/GenBank/DDBJ databases">
        <title>Paraburkholderia sp. DHOA04, isolated from soil.</title>
        <authorList>
            <person name="Gao Z.-H."/>
            <person name="Qiu L.-H."/>
            <person name="Fu J.-C."/>
        </authorList>
    </citation>
    <scope>NUCLEOTIDE SEQUENCE [LARGE SCALE GENOMIC DNA]</scope>
    <source>
        <strain evidence="7 8">DHOA04</strain>
    </source>
</reference>
<dbReference type="GO" id="GO:0000160">
    <property type="term" value="P:phosphorelay signal transduction system"/>
    <property type="evidence" value="ECO:0007669"/>
    <property type="project" value="InterPro"/>
</dbReference>
<organism evidence="7 8">
    <name type="scientific">Paraburkholderia dinghuensis</name>
    <dbReference type="NCBI Taxonomy" id="2305225"/>
    <lineage>
        <taxon>Bacteria</taxon>
        <taxon>Pseudomonadati</taxon>
        <taxon>Pseudomonadota</taxon>
        <taxon>Betaproteobacteria</taxon>
        <taxon>Burkholderiales</taxon>
        <taxon>Burkholderiaceae</taxon>
        <taxon>Paraburkholderia</taxon>
    </lineage>
</organism>
<dbReference type="InterPro" id="IPR036388">
    <property type="entry name" value="WH-like_DNA-bd_sf"/>
</dbReference>
<dbReference type="SMART" id="SM00448">
    <property type="entry name" value="REC"/>
    <property type="match status" value="1"/>
</dbReference>
<dbReference type="InterPro" id="IPR000792">
    <property type="entry name" value="Tscrpt_reg_LuxR_C"/>
</dbReference>
<dbReference type="Pfam" id="PF00196">
    <property type="entry name" value="GerE"/>
    <property type="match status" value="1"/>
</dbReference>
<dbReference type="InterPro" id="IPR001789">
    <property type="entry name" value="Sig_transdc_resp-reg_receiver"/>
</dbReference>
<accession>A0A3N6MYC8</accession>
<dbReference type="PANTHER" id="PTHR43214">
    <property type="entry name" value="TWO-COMPONENT RESPONSE REGULATOR"/>
    <property type="match status" value="1"/>
</dbReference>
<dbReference type="InterPro" id="IPR058245">
    <property type="entry name" value="NreC/VraR/RcsB-like_REC"/>
</dbReference>
<evidence type="ECO:0000256" key="4">
    <source>
        <dbReference type="SAM" id="MobiDB-lite"/>
    </source>
</evidence>
<sequence length="230" mass="24980">MQINVVLADDHPALVAGVKYALDSVSTIKVTGTAQNSSEIVSLLETVPCDVLVTDYAMPNGAFGDGIGLFSYLRRRYPDLKIVVFTTVDNPAIVREVARLGVHSYINKADNLDRLISAIHAVYAHALYYPNEGMRQHQPAKPSSGTTGERTELSKREVEVIRLYVSGMSIGEIAKKLNRSKQTISSQKVTAMRKLGIVRDAELFRYAWETGLGGTGSAPASDEHATGDVS</sequence>
<evidence type="ECO:0000256" key="2">
    <source>
        <dbReference type="ARBA" id="ARBA00023125"/>
    </source>
</evidence>
<gene>
    <name evidence="7" type="ORF">D1Y85_03765</name>
</gene>
<evidence type="ECO:0000313" key="7">
    <source>
        <dbReference type="EMBL" id="RQH08994.1"/>
    </source>
</evidence>
<dbReference type="SUPFAM" id="SSF52172">
    <property type="entry name" value="CheY-like"/>
    <property type="match status" value="1"/>
</dbReference>
<dbReference type="Proteomes" id="UP000272778">
    <property type="component" value="Unassembled WGS sequence"/>
</dbReference>
<dbReference type="GO" id="GO:0003677">
    <property type="term" value="F:DNA binding"/>
    <property type="evidence" value="ECO:0007669"/>
    <property type="project" value="UniProtKB-KW"/>
</dbReference>
<evidence type="ECO:0000259" key="6">
    <source>
        <dbReference type="PROSITE" id="PS50110"/>
    </source>
</evidence>
<keyword evidence="1 3" id="KW-0597">Phosphoprotein</keyword>
<feature type="region of interest" description="Disordered" evidence="4">
    <location>
        <begin position="134"/>
        <end position="153"/>
    </location>
</feature>
<dbReference type="AlphaFoldDB" id="A0A3N6MYC8"/>
<dbReference type="InterPro" id="IPR011006">
    <property type="entry name" value="CheY-like_superfamily"/>
</dbReference>
<dbReference type="PANTHER" id="PTHR43214:SF17">
    <property type="entry name" value="TRANSCRIPTIONAL REGULATORY PROTEIN RCSB"/>
    <property type="match status" value="1"/>
</dbReference>
<name>A0A3N6MYC8_9BURK</name>